<dbReference type="InterPro" id="IPR050708">
    <property type="entry name" value="T6SS_VgrG/RHS"/>
</dbReference>
<organism evidence="3 4">
    <name type="scientific">Phytomonospora endophytica</name>
    <dbReference type="NCBI Taxonomy" id="714109"/>
    <lineage>
        <taxon>Bacteria</taxon>
        <taxon>Bacillati</taxon>
        <taxon>Actinomycetota</taxon>
        <taxon>Actinomycetes</taxon>
        <taxon>Micromonosporales</taxon>
        <taxon>Micromonosporaceae</taxon>
        <taxon>Phytomonospora</taxon>
    </lineage>
</organism>
<feature type="compositionally biased region" description="Low complexity" evidence="1">
    <location>
        <begin position="1968"/>
        <end position="1994"/>
    </location>
</feature>
<feature type="region of interest" description="Disordered" evidence="1">
    <location>
        <begin position="1539"/>
        <end position="1628"/>
    </location>
</feature>
<dbReference type="NCBIfam" id="TIGR03696">
    <property type="entry name" value="Rhs_assc_core"/>
    <property type="match status" value="1"/>
</dbReference>
<dbReference type="CDD" id="cd00081">
    <property type="entry name" value="Hint"/>
    <property type="match status" value="1"/>
</dbReference>
<dbReference type="PANTHER" id="PTHR32305:SF17">
    <property type="entry name" value="TRNA NUCLEASE WAPA"/>
    <property type="match status" value="1"/>
</dbReference>
<dbReference type="PANTHER" id="PTHR32305">
    <property type="match status" value="1"/>
</dbReference>
<dbReference type="InterPro" id="IPR006530">
    <property type="entry name" value="YD"/>
</dbReference>
<dbReference type="Proteomes" id="UP000548476">
    <property type="component" value="Unassembled WGS sequence"/>
</dbReference>
<sequence length="2332" mass="250348">MPAAHSPLNRRLRRLKPKARTLIAAGLVLALTAGLAASIPRLPEEPWAAGAGDIEAIDVTGLPVTEAGADPTADTVLTAPPPTPVWPSASVVEVASDTAAVSVGGLPVQIEGGAGPVRVETLGQDASATAGIDGVLLRIGEDTADSATVRFAADYTAFANAYGADWSTRLRFTALPECALTTPGKAECVGDPLPTSANDTPDRRVSAALDAGASQLVAISAAPAGAAGDYAATSLSSSQGWSSGSSTGEFNWSYQVPTSKAWNGMSPSVTFGYSSGNVDGRTAASNNQPSWLGEGFEYEPGYIERKYIPCAEDMEDGNNVEKNGDLCWFEDNAFMSLGGRATELIKDADSGVWRPKAEDGSRIEHKTGGPNGDDDGEYWIVTTTEGTRFWFGRNRLPGWTAGKTETESVWTVPVFGNQDGEPCHASTFAGSDCDQAWRWQLDYVEDVWGHTSAYWYDTEQGVYGRDMDPEDKAPFTRGGWLRQIDYGTRSNTSYGTPPNKITFEVADRCLSECDDRTDANWPDVPWDQDCTEDACTEVLSPSFWTTRRLASVTTWVVNGTTHQKVDSVTLRHSFRDPGDGTRAGLFLEGITRKGHVGTELALPEVTFGGAQLANRVDGIDNAPMMNWFRIGSIITESGSEILVDYSEVDCVDGTRIPDEPAGNTWRCFPTWWSPVQFGDPELDWFHKYVVDGVSVIDHAGGAPPVATKYQYLGGAAWHYEDGNGLTKKKHRTWSQWRGFARVRTTVGDPAKGPVQRTEVLFHQGMHGDKDPDGGTTTVKVKGSDNVEVTDFDELAGRPREQLVYDTGTGAVHTSTISGYWRSDPTATREVADRTVHARYVAADETVTSSLLDGGRGTRVATSATTYDSRGRIVSVDSSGDAGSGEDDRCVKTKYVVNESAWIMNLPSKVETYAVRCAAVPDIDSDAQVLSILRMSYDEQAHGAVPLKGAMTYSDSLIEWTTTSQRYLMASKSGYDVYGRVVSATDNTGATITTRFSPAVGGPITAVQTTNALGHVETAGLDRHRGLKSYVTDINGGRTEYRYDGLGRLLKVWFPGRSTGDGANVEYQYQFEAGKPPAVTTKSLIHNGSYVSSTAVYDSLLRDRQSQSPAVGGGRIVSDVLYDSAGRAYRGYSGYFDSTSAPNTAITAPASPGSVERVSTKVFDGLGRTTAEIFSSLGTEKWRTSYVFHGDATDVVPPEGASATTTIVDSSGMTTELRQHHGRTVGTDPTGYDATTYEYDNKGQLTSVTDPVGNVWSSTYDFRGRVIATSDPDSGDTEFTWDEVGRLVSAKDARGEVLAYTYDDLGRMTSVRDDSPTGPKRSEWVYGTTTGYKGLLVSSSRFVDGKEYKTTVDSYDAGYRPLSTTVTIPSGHEGLSGAYTFTQTYNGDGSVNTSTFPAAGGLPRETLTHVYDDVLGMPYRLGTDYGDLSGYVIDTTYNRLGMLKRVDQATDTAPTTPSIVQTFEYETDTLRLSQMVVGRQPITPNRLQELNFGYDAAGNIERIADLPAGAAQGGAGNEIQCFQYDHLARMTQAWTPKVDDCEGTRTGTTDGSDLGGPAPYRQSYEFDKTGSRTELVEHSTLASPVTKTTSYEPPAPGEGPAHGLGSTETTTTGSSGAFTETYGYDPSGNTISRPDGGGKLQELAWDAEGLLSRVSDVDSGAELGSYLYDADGARLIAKDAEGETLYLGGMQLRRNNDGNEVVGTRYYSHAGLTVAVRSSKNGLSWQTADHQGTASLSISQDTTEVVQRRQDPYGNTRGPEPLEWHDKKGFVGGEKDPTGLTSVGARYYDPKVGRFISVDPIMTGDPQQAHGYAYANNTPITSSDPSGLVTTSGSGGDPMSEPERSPSGGSYTPSELDPDSVYGQIVNGLAAGLADLPLFAFLESMADVISCGMDIEACASDITAFFQYIWNNPGAALESALYEIVAPVVDPLKEGRYVEAGIAVASVGVALVFGGYLGRVRKLIKGLGKPDSSNKDGSSSSGSPSGTSTGDPDPGLTDSEMADLKSDTYDRQTDARDDDDPGPKDGTSDTDGKDEQENCNCFVEGTTVAMGDGSLKAIEEVRPGDEVTTYNTDTGEQETHTVTALFHKSAQVLLEFTVDVSGSPGAEEEERAGDPTSGTVSGTDPPAGSQVETFTVTPEHPFWQVDEQAWVDAGELEAGDGLLRRDGDRIEIVAVERLERDAPFTVYNFTVDGTHNYYATAVDTLVHNCNAGEATIHLDPDTRHATITVRYQDESRLVEQWGYTNSPTNGVRDYDPAKISSRAFHITVALPNANGALAFIETMISRSGKGKYPAYDPQEQSCVTFCMQVLRAGGIPDVPTNTIAGTTWLWRRH</sequence>
<dbReference type="Gene3D" id="2.170.16.10">
    <property type="entry name" value="Hedgehog/Intein (Hint) domain"/>
    <property type="match status" value="1"/>
</dbReference>
<feature type="region of interest" description="Disordered" evidence="1">
    <location>
        <begin position="353"/>
        <end position="377"/>
    </location>
</feature>
<feature type="compositionally biased region" description="Basic and acidic residues" evidence="1">
    <location>
        <begin position="2001"/>
        <end position="2035"/>
    </location>
</feature>
<proteinExistence type="predicted"/>
<dbReference type="EMBL" id="JACHGT010000009">
    <property type="protein sequence ID" value="MBB6036600.1"/>
    <property type="molecule type" value="Genomic_DNA"/>
</dbReference>
<evidence type="ECO:0000259" key="2">
    <source>
        <dbReference type="SMART" id="SM00306"/>
    </source>
</evidence>
<dbReference type="Pfam" id="PF05593">
    <property type="entry name" value="RHS_repeat"/>
    <property type="match status" value="2"/>
</dbReference>
<evidence type="ECO:0000313" key="4">
    <source>
        <dbReference type="Proteomes" id="UP000548476"/>
    </source>
</evidence>
<dbReference type="InterPro" id="IPR022385">
    <property type="entry name" value="Rhs_assc_core"/>
</dbReference>
<dbReference type="InterPro" id="IPR003587">
    <property type="entry name" value="Hint_dom_N"/>
</dbReference>
<dbReference type="PROSITE" id="PS50818">
    <property type="entry name" value="INTEIN_C_TER"/>
    <property type="match status" value="1"/>
</dbReference>
<dbReference type="Pfam" id="PF07591">
    <property type="entry name" value="PT-HINT"/>
    <property type="match status" value="1"/>
</dbReference>
<dbReference type="InterPro" id="IPR036844">
    <property type="entry name" value="Hint_dom_sf"/>
</dbReference>
<dbReference type="NCBIfam" id="TIGR01443">
    <property type="entry name" value="intein_Cterm"/>
    <property type="match status" value="1"/>
</dbReference>
<feature type="compositionally biased region" description="Low complexity" evidence="1">
    <location>
        <begin position="1597"/>
        <end position="1620"/>
    </location>
</feature>
<name>A0A841FXA4_9ACTN</name>
<feature type="domain" description="Hint" evidence="2">
    <location>
        <begin position="2038"/>
        <end position="2165"/>
    </location>
</feature>
<dbReference type="InterPro" id="IPR030934">
    <property type="entry name" value="Intein_C"/>
</dbReference>
<feature type="region of interest" description="Disordered" evidence="1">
    <location>
        <begin position="1966"/>
        <end position="2036"/>
    </location>
</feature>
<feature type="region of interest" description="Disordered" evidence="1">
    <location>
        <begin position="1808"/>
        <end position="1855"/>
    </location>
</feature>
<dbReference type="RefSeq" id="WP_184789434.1">
    <property type="nucleotide sequence ID" value="NZ_BONT01000031.1"/>
</dbReference>
<feature type="compositionally biased region" description="Polar residues" evidence="1">
    <location>
        <begin position="1579"/>
        <end position="1590"/>
    </location>
</feature>
<accession>A0A841FXA4</accession>
<feature type="region of interest" description="Disordered" evidence="1">
    <location>
        <begin position="1736"/>
        <end position="1781"/>
    </location>
</feature>
<dbReference type="SMART" id="SM00306">
    <property type="entry name" value="HintN"/>
    <property type="match status" value="1"/>
</dbReference>
<feature type="compositionally biased region" description="Basic and acidic residues" evidence="1">
    <location>
        <begin position="1563"/>
        <end position="1576"/>
    </location>
</feature>
<feature type="compositionally biased region" description="Polar residues" evidence="1">
    <location>
        <begin position="1814"/>
        <end position="1831"/>
    </location>
</feature>
<dbReference type="InterPro" id="IPR031325">
    <property type="entry name" value="RHS_repeat"/>
</dbReference>
<dbReference type="Gene3D" id="2.180.10.10">
    <property type="entry name" value="RHS repeat-associated core"/>
    <property type="match status" value="2"/>
</dbReference>
<protein>
    <submittedName>
        <fullName evidence="3">RHS repeat-associated protein</fullName>
    </submittedName>
</protein>
<feature type="region of interest" description="Disordered" evidence="1">
    <location>
        <begin position="2101"/>
        <end position="2127"/>
    </location>
</feature>
<evidence type="ECO:0000313" key="3">
    <source>
        <dbReference type="EMBL" id="MBB6036600.1"/>
    </source>
</evidence>
<reference evidence="3 4" key="1">
    <citation type="submission" date="2020-08" db="EMBL/GenBank/DDBJ databases">
        <title>Genomic Encyclopedia of Type Strains, Phase IV (KMG-IV): sequencing the most valuable type-strain genomes for metagenomic binning, comparative biology and taxonomic classification.</title>
        <authorList>
            <person name="Goeker M."/>
        </authorList>
    </citation>
    <scope>NUCLEOTIDE SEQUENCE [LARGE SCALE GENOMIC DNA]</scope>
    <source>
        <strain evidence="3 4">YIM 65646</strain>
    </source>
</reference>
<comment type="caution">
    <text evidence="3">The sequence shown here is derived from an EMBL/GenBank/DDBJ whole genome shotgun (WGS) entry which is preliminary data.</text>
</comment>
<dbReference type="NCBIfam" id="TIGR01643">
    <property type="entry name" value="YD_repeat_2x"/>
    <property type="match status" value="2"/>
</dbReference>
<feature type="compositionally biased region" description="Basic and acidic residues" evidence="1">
    <location>
        <begin position="353"/>
        <end position="367"/>
    </location>
</feature>
<evidence type="ECO:0000256" key="1">
    <source>
        <dbReference type="SAM" id="MobiDB-lite"/>
    </source>
</evidence>
<gene>
    <name evidence="3" type="ORF">HNR73_004471</name>
</gene>
<dbReference type="SUPFAM" id="SSF51294">
    <property type="entry name" value="Hedgehog/intein (Hint) domain"/>
    <property type="match status" value="2"/>
</dbReference>
<keyword evidence="4" id="KW-1185">Reference proteome</keyword>
<feature type="compositionally biased region" description="Basic and acidic residues" evidence="1">
    <location>
        <begin position="1759"/>
        <end position="1776"/>
    </location>
</feature>